<evidence type="ECO:0000313" key="2">
    <source>
        <dbReference type="Proteomes" id="UP000003191"/>
    </source>
</evidence>
<name>D4BSI0_BIFBR</name>
<protein>
    <submittedName>
        <fullName evidence="1">Uncharacterized protein</fullName>
    </submittedName>
</protein>
<comment type="caution">
    <text evidence="1">The sequence shown here is derived from an EMBL/GenBank/DDBJ whole genome shotgun (WGS) entry which is preliminary data.</text>
</comment>
<accession>D4BSI0</accession>
<evidence type="ECO:0000313" key="1">
    <source>
        <dbReference type="EMBL" id="EFE88079.1"/>
    </source>
</evidence>
<dbReference type="RefSeq" id="WP_003830773.1">
    <property type="nucleotide sequence ID" value="NZ_GG729847.1"/>
</dbReference>
<dbReference type="HOGENOM" id="CLU_2854706_0_0_11"/>
<keyword evidence="2" id="KW-1185">Reference proteome</keyword>
<feature type="non-terminal residue" evidence="1">
    <location>
        <position position="1"/>
    </location>
</feature>
<proteinExistence type="predicted"/>
<dbReference type="AlphaFoldDB" id="D4BSI0"/>
<gene>
    <name evidence="1" type="ORF">BIFBRE_05072</name>
</gene>
<sequence length="65" mass="7535">PTRVLHVEVDGCSKMNSPLGVERLLQEGISKGNRGEGRRKETKRISRWVMVVKVEENEKDKYEDH</sequence>
<reference evidence="1 2" key="1">
    <citation type="submission" date="2010-02" db="EMBL/GenBank/DDBJ databases">
        <authorList>
            <person name="Weinstock G."/>
            <person name="Sodergren E."/>
            <person name="Clifton S."/>
            <person name="Fulton L."/>
            <person name="Fulton B."/>
            <person name="Courtney L."/>
            <person name="Fronick C."/>
            <person name="Harrison M."/>
            <person name="Strong C."/>
            <person name="Farmer C."/>
            <person name="Delahaunty K."/>
            <person name="Markovic C."/>
            <person name="Hall O."/>
            <person name="Minx P."/>
            <person name="Tomlinson C."/>
            <person name="Mitreva M."/>
            <person name="Nelson J."/>
            <person name="Hou S."/>
            <person name="Wollam A."/>
            <person name="Pepin K.H."/>
            <person name="Johnson M."/>
            <person name="Bhonagiri V."/>
            <person name="Zhang X."/>
            <person name="Suruliraj S."/>
            <person name="Warren W."/>
            <person name="Chinwalla A."/>
            <person name="Mardis E.R."/>
            <person name="Wilson R.K."/>
        </authorList>
    </citation>
    <scope>NUCLEOTIDE SEQUENCE [LARGE SCALE GENOMIC DNA]</scope>
    <source>
        <strain evidence="1 2">DSM 20213</strain>
    </source>
</reference>
<dbReference type="EMBL" id="ACCG02000032">
    <property type="protein sequence ID" value="EFE88079.1"/>
    <property type="molecule type" value="Genomic_DNA"/>
</dbReference>
<organism evidence="1 2">
    <name type="scientific">Bifidobacterium breve DSM 20213 = JCM 1192</name>
    <dbReference type="NCBI Taxonomy" id="518634"/>
    <lineage>
        <taxon>Bacteria</taxon>
        <taxon>Bacillati</taxon>
        <taxon>Actinomycetota</taxon>
        <taxon>Actinomycetes</taxon>
        <taxon>Bifidobacteriales</taxon>
        <taxon>Bifidobacteriaceae</taxon>
        <taxon>Bifidobacterium</taxon>
    </lineage>
</organism>
<dbReference type="Proteomes" id="UP000003191">
    <property type="component" value="Unassembled WGS sequence"/>
</dbReference>